<protein>
    <submittedName>
        <fullName evidence="2">Uncharacterized protein</fullName>
    </submittedName>
</protein>
<feature type="region of interest" description="Disordered" evidence="1">
    <location>
        <begin position="1"/>
        <end position="46"/>
    </location>
</feature>
<proteinExistence type="predicted"/>
<dbReference type="Proteomes" id="UP000467841">
    <property type="component" value="Unassembled WGS sequence"/>
</dbReference>
<feature type="compositionally biased region" description="Basic and acidic residues" evidence="1">
    <location>
        <begin position="1"/>
        <end position="10"/>
    </location>
</feature>
<evidence type="ECO:0000256" key="1">
    <source>
        <dbReference type="SAM" id="MobiDB-lite"/>
    </source>
</evidence>
<dbReference type="EMBL" id="CACVBM020001151">
    <property type="protein sequence ID" value="CAA7035102.1"/>
    <property type="molecule type" value="Genomic_DNA"/>
</dbReference>
<evidence type="ECO:0000313" key="3">
    <source>
        <dbReference type="Proteomes" id="UP000467841"/>
    </source>
</evidence>
<comment type="caution">
    <text evidence="2">The sequence shown here is derived from an EMBL/GenBank/DDBJ whole genome shotgun (WGS) entry which is preliminary data.</text>
</comment>
<name>A0A6D2J5A5_9BRAS</name>
<organism evidence="2 3">
    <name type="scientific">Microthlaspi erraticum</name>
    <dbReference type="NCBI Taxonomy" id="1685480"/>
    <lineage>
        <taxon>Eukaryota</taxon>
        <taxon>Viridiplantae</taxon>
        <taxon>Streptophyta</taxon>
        <taxon>Embryophyta</taxon>
        <taxon>Tracheophyta</taxon>
        <taxon>Spermatophyta</taxon>
        <taxon>Magnoliopsida</taxon>
        <taxon>eudicotyledons</taxon>
        <taxon>Gunneridae</taxon>
        <taxon>Pentapetalae</taxon>
        <taxon>rosids</taxon>
        <taxon>malvids</taxon>
        <taxon>Brassicales</taxon>
        <taxon>Brassicaceae</taxon>
        <taxon>Coluteocarpeae</taxon>
        <taxon>Microthlaspi</taxon>
    </lineage>
</organism>
<evidence type="ECO:0000313" key="2">
    <source>
        <dbReference type="EMBL" id="CAA7035102.1"/>
    </source>
</evidence>
<gene>
    <name evidence="2" type="ORF">MERR_LOCUS22337</name>
</gene>
<feature type="compositionally biased region" description="Low complexity" evidence="1">
    <location>
        <begin position="32"/>
        <end position="45"/>
    </location>
</feature>
<accession>A0A6D2J5A5</accession>
<feature type="compositionally biased region" description="Polar residues" evidence="1">
    <location>
        <begin position="14"/>
        <end position="26"/>
    </location>
</feature>
<reference evidence="2" key="1">
    <citation type="submission" date="2020-01" db="EMBL/GenBank/DDBJ databases">
        <authorList>
            <person name="Mishra B."/>
        </authorList>
    </citation>
    <scope>NUCLEOTIDE SEQUENCE [LARGE SCALE GENOMIC DNA]</scope>
</reference>
<keyword evidence="3" id="KW-1185">Reference proteome</keyword>
<dbReference type="OrthoDB" id="1102379at2759"/>
<dbReference type="AlphaFoldDB" id="A0A6D2J5A5"/>
<sequence length="483" mass="52276">MKKLEEEGRRQMSRRATNSDFTSSSHIKPPQSNNNKTSLRNNNLSVSQSGFGLGQSTYDLSPSESILSSSGFSKGLSTLTEEERRNIFEISQEFQTPTFGQYGTTSDVLGTNSNLSPDILGSNYAGIIASANGDLTGLDGIRVNCYGSRGGLVHDSNFNGYGNSSLGGLVHDTSNVNGYSNDSGLVHDTSNANGNGNGYGSLGGLVHDTSNVNGYGNGFLDRRRVHGTDNENGNGLTDGIREYGFSNGNVNDSLDGTRVHGIDNGNGSLGQSLGGNNWNFNSNTSYHGSSTSRFPSALSSFLDDWDQSHNNFIDDVIYAQENPSILNDHHGANGIVCDTTNSQFDQNKGGCMENPFNVDAANSQTYFSSHDMNITNQGYSNIANSEMYFPPQNMSITDQGDDDEDLWNLIDAINDPKMYFPPLNISNQGNDDEEPLIPTNPDMYFPPQDGNGAAELTEPPLSFHHDSNAEDAMDDYLLDHEMI</sequence>